<reference evidence="2 3" key="1">
    <citation type="journal article" date="2015" name="Genome Biol. Evol.">
        <title>Comparative Genomics of a Bacterivorous Green Alga Reveals Evolutionary Causalities and Consequences of Phago-Mixotrophic Mode of Nutrition.</title>
        <authorList>
            <person name="Burns J.A."/>
            <person name="Paasch A."/>
            <person name="Narechania A."/>
            <person name="Kim E."/>
        </authorList>
    </citation>
    <scope>NUCLEOTIDE SEQUENCE [LARGE SCALE GENOMIC DNA]</scope>
    <source>
        <strain evidence="2 3">PLY_AMNH</strain>
    </source>
</reference>
<feature type="compositionally biased region" description="Acidic residues" evidence="1">
    <location>
        <begin position="137"/>
        <end position="146"/>
    </location>
</feature>
<accession>A0AAE0L468</accession>
<feature type="region of interest" description="Disordered" evidence="1">
    <location>
        <begin position="112"/>
        <end position="187"/>
    </location>
</feature>
<proteinExistence type="predicted"/>
<feature type="compositionally biased region" description="Basic and acidic residues" evidence="1">
    <location>
        <begin position="158"/>
        <end position="175"/>
    </location>
</feature>
<evidence type="ECO:0000313" key="3">
    <source>
        <dbReference type="Proteomes" id="UP001190700"/>
    </source>
</evidence>
<sequence>MNLLPNPMEKATIEDVIAFVEKLCEVHDNSSRIEARKFLDLSPKHTKAERAQRRRAMARLLHPDRHTRHQLSAETNAKLTRGMQIVNEVLSDAPDPRLPVGTRKPREANFFYDSDMYEDSDDDSRDDPHFLYCSESEVSDSEEEAVESYAKTAAPPEPPDRYADPRGRRVSERVRARVMSKRASRHP</sequence>
<dbReference type="EMBL" id="LGRX02009995">
    <property type="protein sequence ID" value="KAK3271115.1"/>
    <property type="molecule type" value="Genomic_DNA"/>
</dbReference>
<feature type="compositionally biased region" description="Acidic residues" evidence="1">
    <location>
        <begin position="115"/>
        <end position="125"/>
    </location>
</feature>
<dbReference type="AlphaFoldDB" id="A0AAE0L468"/>
<evidence type="ECO:0008006" key="4">
    <source>
        <dbReference type="Google" id="ProtNLM"/>
    </source>
</evidence>
<comment type="caution">
    <text evidence="2">The sequence shown here is derived from an EMBL/GenBank/DDBJ whole genome shotgun (WGS) entry which is preliminary data.</text>
</comment>
<feature type="compositionally biased region" description="Basic residues" evidence="1">
    <location>
        <begin position="176"/>
        <end position="187"/>
    </location>
</feature>
<evidence type="ECO:0000313" key="2">
    <source>
        <dbReference type="EMBL" id="KAK3271115.1"/>
    </source>
</evidence>
<organism evidence="2 3">
    <name type="scientific">Cymbomonas tetramitiformis</name>
    <dbReference type="NCBI Taxonomy" id="36881"/>
    <lineage>
        <taxon>Eukaryota</taxon>
        <taxon>Viridiplantae</taxon>
        <taxon>Chlorophyta</taxon>
        <taxon>Pyramimonadophyceae</taxon>
        <taxon>Pyramimonadales</taxon>
        <taxon>Pyramimonadaceae</taxon>
        <taxon>Cymbomonas</taxon>
    </lineage>
</organism>
<protein>
    <recommendedName>
        <fullName evidence="4">J domain-containing protein</fullName>
    </recommendedName>
</protein>
<dbReference type="Proteomes" id="UP001190700">
    <property type="component" value="Unassembled WGS sequence"/>
</dbReference>
<name>A0AAE0L468_9CHLO</name>
<gene>
    <name evidence="2" type="ORF">CYMTET_20514</name>
</gene>
<keyword evidence="3" id="KW-1185">Reference proteome</keyword>
<evidence type="ECO:0000256" key="1">
    <source>
        <dbReference type="SAM" id="MobiDB-lite"/>
    </source>
</evidence>